<keyword evidence="4 6" id="KW-0472">Membrane</keyword>
<comment type="subcellular location">
    <subcellularLocation>
        <location evidence="1">Membrane</location>
    </subcellularLocation>
</comment>
<dbReference type="GO" id="GO:0009003">
    <property type="term" value="F:signal peptidase activity"/>
    <property type="evidence" value="ECO:0007669"/>
    <property type="project" value="UniProtKB-EC"/>
</dbReference>
<comment type="caution">
    <text evidence="7">The sequence shown here is derived from an EMBL/GenBank/DDBJ whole genome shotgun (WGS) entry which is preliminary data.</text>
</comment>
<dbReference type="EC" id="3.4.21.89" evidence="5"/>
<dbReference type="PANTHER" id="PTHR10806">
    <property type="entry name" value="SIGNAL PEPTIDASE COMPLEX CATALYTIC SUBUNIT SEC11"/>
    <property type="match status" value="1"/>
</dbReference>
<evidence type="ECO:0000256" key="4">
    <source>
        <dbReference type="ARBA" id="ARBA00023136"/>
    </source>
</evidence>
<proteinExistence type="predicted"/>
<organism evidence="7 8">
    <name type="scientific">Heyndrickxia acidicola</name>
    <dbReference type="NCBI Taxonomy" id="209389"/>
    <lineage>
        <taxon>Bacteria</taxon>
        <taxon>Bacillati</taxon>
        <taxon>Bacillota</taxon>
        <taxon>Bacilli</taxon>
        <taxon>Bacillales</taxon>
        <taxon>Bacillaceae</taxon>
        <taxon>Heyndrickxia</taxon>
    </lineage>
</organism>
<dbReference type="RefSeq" id="WP_066264155.1">
    <property type="nucleotide sequence ID" value="NZ_JARMAB010000040.1"/>
</dbReference>
<evidence type="ECO:0000256" key="3">
    <source>
        <dbReference type="ARBA" id="ARBA00022989"/>
    </source>
</evidence>
<feature type="transmembrane region" description="Helical" evidence="6">
    <location>
        <begin position="148"/>
        <end position="170"/>
    </location>
</feature>
<keyword evidence="2 6" id="KW-0812">Transmembrane</keyword>
<evidence type="ECO:0000256" key="5">
    <source>
        <dbReference type="NCBIfam" id="TIGR02228"/>
    </source>
</evidence>
<keyword evidence="8" id="KW-1185">Reference proteome</keyword>
<dbReference type="PANTHER" id="PTHR10806:SF6">
    <property type="entry name" value="SIGNAL PEPTIDASE COMPLEX CATALYTIC SUBUNIT SEC11"/>
    <property type="match status" value="1"/>
</dbReference>
<keyword evidence="3 6" id="KW-1133">Transmembrane helix</keyword>
<dbReference type="SUPFAM" id="SSF51306">
    <property type="entry name" value="LexA/Signal peptidase"/>
    <property type="match status" value="1"/>
</dbReference>
<dbReference type="Proteomes" id="UP001341444">
    <property type="component" value="Unassembled WGS sequence"/>
</dbReference>
<dbReference type="InterPro" id="IPR019533">
    <property type="entry name" value="Peptidase_S26"/>
</dbReference>
<dbReference type="CDD" id="cd06530">
    <property type="entry name" value="S26_SPase_I"/>
    <property type="match status" value="1"/>
</dbReference>
<sequence length="182" mass="19781">MQKKIIRIASSLLKGISLIVLCLLVFSILSARVSGGEPTILGYQVKTVLSGSMEPTFQTGSIISIKLGNQQNSYQKGDIITFNMDGKTITHRIFEVKKVNENVSYKTKGDNNNAPDVWTVAPSDVVGKYTGFTIPYIGYVMNYANSKAGAALLLIVPGIFLILSAMYSIVGARKELEAEKVL</sequence>
<evidence type="ECO:0000313" key="8">
    <source>
        <dbReference type="Proteomes" id="UP001341444"/>
    </source>
</evidence>
<evidence type="ECO:0000313" key="7">
    <source>
        <dbReference type="EMBL" id="MED1205762.1"/>
    </source>
</evidence>
<accession>A0ABU6MMZ4</accession>
<evidence type="ECO:0000256" key="6">
    <source>
        <dbReference type="SAM" id="Phobius"/>
    </source>
</evidence>
<evidence type="ECO:0000256" key="1">
    <source>
        <dbReference type="ARBA" id="ARBA00004370"/>
    </source>
</evidence>
<dbReference type="EMBL" id="JARMAB010000040">
    <property type="protein sequence ID" value="MED1205762.1"/>
    <property type="molecule type" value="Genomic_DNA"/>
</dbReference>
<dbReference type="NCBIfam" id="TIGR02228">
    <property type="entry name" value="sigpep_I_arch"/>
    <property type="match status" value="1"/>
</dbReference>
<feature type="transmembrane region" description="Helical" evidence="6">
    <location>
        <begin position="12"/>
        <end position="31"/>
    </location>
</feature>
<keyword evidence="7" id="KW-0378">Hydrolase</keyword>
<dbReference type="InterPro" id="IPR036286">
    <property type="entry name" value="LexA/Signal_pep-like_sf"/>
</dbReference>
<dbReference type="InterPro" id="IPR001733">
    <property type="entry name" value="Peptidase_S26B"/>
</dbReference>
<reference evidence="7 8" key="1">
    <citation type="submission" date="2023-03" db="EMBL/GenBank/DDBJ databases">
        <title>Bacillus Genome Sequencing.</title>
        <authorList>
            <person name="Dunlap C."/>
        </authorList>
    </citation>
    <scope>NUCLEOTIDE SEQUENCE [LARGE SCALE GENOMIC DNA]</scope>
    <source>
        <strain evidence="7 8">B-23453</strain>
    </source>
</reference>
<gene>
    <name evidence="7" type="ORF">P4T90_22260</name>
</gene>
<evidence type="ECO:0000256" key="2">
    <source>
        <dbReference type="ARBA" id="ARBA00022692"/>
    </source>
</evidence>
<dbReference type="PRINTS" id="PR00728">
    <property type="entry name" value="SIGNALPTASE"/>
</dbReference>
<dbReference type="NCBIfam" id="NF046067">
    <property type="entry name" value="SigPepSipWBacil"/>
    <property type="match status" value="1"/>
</dbReference>
<name>A0ABU6MMZ4_9BACI</name>
<protein>
    <recommendedName>
        <fullName evidence="5">Signal peptidase I</fullName>
        <ecNumber evidence="5">3.4.21.89</ecNumber>
    </recommendedName>
</protein>